<name>A0A1G1VSY0_9BACT</name>
<feature type="domain" description="NYN" evidence="1">
    <location>
        <begin position="4"/>
        <end position="147"/>
    </location>
</feature>
<comment type="caution">
    <text evidence="2">The sequence shown here is derived from an EMBL/GenBank/DDBJ whole genome shotgun (WGS) entry which is preliminary data.</text>
</comment>
<dbReference type="PANTHER" id="PTHR35458">
    <property type="entry name" value="SLR0755 PROTEIN"/>
    <property type="match status" value="1"/>
</dbReference>
<dbReference type="InterPro" id="IPR021139">
    <property type="entry name" value="NYN"/>
</dbReference>
<proteinExistence type="predicted"/>
<protein>
    <recommendedName>
        <fullName evidence="1">NYN domain-containing protein</fullName>
    </recommendedName>
</protein>
<dbReference type="AlphaFoldDB" id="A0A1G1VSY0"/>
<dbReference type="Proteomes" id="UP000179233">
    <property type="component" value="Unassembled WGS sequence"/>
</dbReference>
<dbReference type="Pfam" id="PF01936">
    <property type="entry name" value="NYN"/>
    <property type="match status" value="1"/>
</dbReference>
<dbReference type="PANTHER" id="PTHR35458:SF8">
    <property type="entry name" value="SLR0650 PROTEIN"/>
    <property type="match status" value="1"/>
</dbReference>
<reference evidence="2 3" key="1">
    <citation type="journal article" date="2016" name="Nat. Commun.">
        <title>Thousands of microbial genomes shed light on interconnected biogeochemical processes in an aquifer system.</title>
        <authorList>
            <person name="Anantharaman K."/>
            <person name="Brown C.T."/>
            <person name="Hug L.A."/>
            <person name="Sharon I."/>
            <person name="Castelle C.J."/>
            <person name="Probst A.J."/>
            <person name="Thomas B.C."/>
            <person name="Singh A."/>
            <person name="Wilkins M.J."/>
            <person name="Karaoz U."/>
            <person name="Brodie E.L."/>
            <person name="Williams K.H."/>
            <person name="Hubbard S.S."/>
            <person name="Banfield J.F."/>
        </authorList>
    </citation>
    <scope>NUCLEOTIDE SEQUENCE [LARGE SCALE GENOMIC DNA]</scope>
</reference>
<dbReference type="EMBL" id="MHCJ01000003">
    <property type="protein sequence ID" value="OGY18492.1"/>
    <property type="molecule type" value="Genomic_DNA"/>
</dbReference>
<dbReference type="Gene3D" id="3.40.50.1010">
    <property type="entry name" value="5'-nuclease"/>
    <property type="match status" value="1"/>
</dbReference>
<dbReference type="GO" id="GO:0004540">
    <property type="term" value="F:RNA nuclease activity"/>
    <property type="evidence" value="ECO:0007669"/>
    <property type="project" value="InterPro"/>
</dbReference>
<dbReference type="InterPro" id="IPR047140">
    <property type="entry name" value="LabA"/>
</dbReference>
<evidence type="ECO:0000313" key="2">
    <source>
        <dbReference type="EMBL" id="OGY18492.1"/>
    </source>
</evidence>
<sequence>MRNVILIDGSNFYYKLKDLKLHNKIFDYRAFCSWLTEGQKYSCTYYVGAVRQQEGDAKSKKMYAKQRAFLSSLKKQGVRIELGYIMKSDGYHEKGVDVKIAVDLLTGAYENRYDKVLLVSSDTDLIPAIEKVIQKRKIVEYIGFSHLKSFALAKRSSSSRLLHKKDLEKFTG</sequence>
<gene>
    <name evidence="2" type="ORF">A2786_03270</name>
</gene>
<accession>A0A1G1VSY0</accession>
<evidence type="ECO:0000313" key="3">
    <source>
        <dbReference type="Proteomes" id="UP000179233"/>
    </source>
</evidence>
<organism evidence="2 3">
    <name type="scientific">Candidatus Chisholmbacteria bacterium RIFCSPHIGHO2_01_FULL_52_32</name>
    <dbReference type="NCBI Taxonomy" id="1797591"/>
    <lineage>
        <taxon>Bacteria</taxon>
        <taxon>Candidatus Chisholmiibacteriota</taxon>
    </lineage>
</organism>
<evidence type="ECO:0000259" key="1">
    <source>
        <dbReference type="Pfam" id="PF01936"/>
    </source>
</evidence>